<reference evidence="1 2" key="2">
    <citation type="journal article" date="2022" name="Mol. Ecol. Resour.">
        <title>The genomes of chicory, endive, great burdock and yacon provide insights into Asteraceae paleo-polyploidization history and plant inulin production.</title>
        <authorList>
            <person name="Fan W."/>
            <person name="Wang S."/>
            <person name="Wang H."/>
            <person name="Wang A."/>
            <person name="Jiang F."/>
            <person name="Liu H."/>
            <person name="Zhao H."/>
            <person name="Xu D."/>
            <person name="Zhang Y."/>
        </authorList>
    </citation>
    <scope>NUCLEOTIDE SEQUENCE [LARGE SCALE GENOMIC DNA]</scope>
    <source>
        <strain evidence="2">cv. Yunnan</strain>
        <tissue evidence="1">Leaves</tissue>
    </source>
</reference>
<evidence type="ECO:0000313" key="1">
    <source>
        <dbReference type="EMBL" id="KAI3705198.1"/>
    </source>
</evidence>
<proteinExistence type="predicted"/>
<organism evidence="1 2">
    <name type="scientific">Smallanthus sonchifolius</name>
    <dbReference type="NCBI Taxonomy" id="185202"/>
    <lineage>
        <taxon>Eukaryota</taxon>
        <taxon>Viridiplantae</taxon>
        <taxon>Streptophyta</taxon>
        <taxon>Embryophyta</taxon>
        <taxon>Tracheophyta</taxon>
        <taxon>Spermatophyta</taxon>
        <taxon>Magnoliopsida</taxon>
        <taxon>eudicotyledons</taxon>
        <taxon>Gunneridae</taxon>
        <taxon>Pentapetalae</taxon>
        <taxon>asterids</taxon>
        <taxon>campanulids</taxon>
        <taxon>Asterales</taxon>
        <taxon>Asteraceae</taxon>
        <taxon>Asteroideae</taxon>
        <taxon>Heliantheae alliance</taxon>
        <taxon>Millerieae</taxon>
        <taxon>Smallanthus</taxon>
    </lineage>
</organism>
<keyword evidence="2" id="KW-1185">Reference proteome</keyword>
<protein>
    <submittedName>
        <fullName evidence="1">Uncharacterized protein</fullName>
    </submittedName>
</protein>
<accession>A0ACB9A761</accession>
<name>A0ACB9A761_9ASTR</name>
<sequence>MGCLNMILFFILTESISAATDAIFPNQTLKDGDTLVSAGEIFELGFFSFENSSIRYLGIWYKNISPRTFVWVANRKFPLLDASSVLKLNDEGSLQLLSVNNTQVWTSSSKLATNSNSMAQLLDSGNLVIRDDIGNDFIWQSFDHPGDTWLPGMKIGVDHVTRKNWNLTSWKTSDDPSLGSFTVCMNTSGYPQLYNMKYESSFQQRIGYWNGLGFSGMLGLGPSNFYTFEFVLNGEETYCRYKLKNTSYITRMTLNHQGIFEQLVWNNKIWDYNTRIFKDQCDQYGLCGPYGICNINKTRPPCACLKGFEPKLPEEWSVAKWSNGCKRQIHLTPEKGNTFFMNFSDLKMPDSQNSRFNSSISLEECKNLCANNVSCTAFANSDIRGGGSGCLMWSGELMDIREAPPGDNSGQDIYIKMANHTGNSGYISPEYATNGLFSLKSDVFSFGVLVLEIVSGKKNRGFSHQNHHDNLLGHAWRLYKEAKPLELVDVALGDSWDASEVLQSIHVDDLIAVYFIELDYVSVGAMSGYKLQLESYQDCEIAVECDDSDIPYHLHKFLPFSPSRPTTLKFEGNVEVMVYDFGEFNAMSNQLADVYEFQFIKRRLEFVEGEGFMSVDEKDVGGGGRVGGFVSDR</sequence>
<dbReference type="Proteomes" id="UP001056120">
    <property type="component" value="Linkage Group LG25"/>
</dbReference>
<comment type="caution">
    <text evidence="1">The sequence shown here is derived from an EMBL/GenBank/DDBJ whole genome shotgun (WGS) entry which is preliminary data.</text>
</comment>
<gene>
    <name evidence="1" type="ORF">L1987_75432</name>
</gene>
<dbReference type="EMBL" id="CM042042">
    <property type="protein sequence ID" value="KAI3705198.1"/>
    <property type="molecule type" value="Genomic_DNA"/>
</dbReference>
<evidence type="ECO:0000313" key="2">
    <source>
        <dbReference type="Proteomes" id="UP001056120"/>
    </source>
</evidence>
<reference evidence="2" key="1">
    <citation type="journal article" date="2022" name="Mol. Ecol. Resour.">
        <title>The genomes of chicory, endive, great burdock and yacon provide insights into Asteraceae palaeo-polyploidization history and plant inulin production.</title>
        <authorList>
            <person name="Fan W."/>
            <person name="Wang S."/>
            <person name="Wang H."/>
            <person name="Wang A."/>
            <person name="Jiang F."/>
            <person name="Liu H."/>
            <person name="Zhao H."/>
            <person name="Xu D."/>
            <person name="Zhang Y."/>
        </authorList>
    </citation>
    <scope>NUCLEOTIDE SEQUENCE [LARGE SCALE GENOMIC DNA]</scope>
    <source>
        <strain evidence="2">cv. Yunnan</strain>
    </source>
</reference>